<dbReference type="Pfam" id="PF01810">
    <property type="entry name" value="LysE"/>
    <property type="match status" value="1"/>
</dbReference>
<dbReference type="InterPro" id="IPR001123">
    <property type="entry name" value="LeuE-type"/>
</dbReference>
<dbReference type="AlphaFoldDB" id="A0AAP9NNX0"/>
<comment type="subcellular location">
    <subcellularLocation>
        <location evidence="1">Cell membrane</location>
        <topology evidence="1">Multi-pass membrane protein</topology>
    </subcellularLocation>
</comment>
<protein>
    <submittedName>
        <fullName evidence="7">Homoserine/homoserine lactone efflux protein</fullName>
    </submittedName>
</protein>
<feature type="transmembrane region" description="Helical" evidence="6">
    <location>
        <begin position="66"/>
        <end position="89"/>
    </location>
</feature>
<dbReference type="GO" id="GO:0005886">
    <property type="term" value="C:plasma membrane"/>
    <property type="evidence" value="ECO:0007669"/>
    <property type="project" value="UniProtKB-SubCell"/>
</dbReference>
<evidence type="ECO:0000256" key="4">
    <source>
        <dbReference type="ARBA" id="ARBA00022989"/>
    </source>
</evidence>
<evidence type="ECO:0000256" key="5">
    <source>
        <dbReference type="ARBA" id="ARBA00023136"/>
    </source>
</evidence>
<feature type="transmembrane region" description="Helical" evidence="6">
    <location>
        <begin position="6"/>
        <end position="29"/>
    </location>
</feature>
<evidence type="ECO:0000256" key="2">
    <source>
        <dbReference type="ARBA" id="ARBA00022475"/>
    </source>
</evidence>
<evidence type="ECO:0000313" key="8">
    <source>
        <dbReference type="Proteomes" id="UP000509761"/>
    </source>
</evidence>
<dbReference type="RefSeq" id="WP_053856979.1">
    <property type="nucleotide sequence ID" value="NZ_CP054580.1"/>
</dbReference>
<name>A0AAP9NNX0_9GAMM</name>
<reference evidence="7 8" key="1">
    <citation type="submission" date="2019-12" db="EMBL/GenBank/DDBJ databases">
        <title>Genome sequencing and assembly of endphytes of Porphyra tenera.</title>
        <authorList>
            <person name="Park J.M."/>
            <person name="Shin R."/>
            <person name="Jo S.H."/>
        </authorList>
    </citation>
    <scope>NUCLEOTIDE SEQUENCE [LARGE SCALE GENOMIC DNA]</scope>
    <source>
        <strain evidence="7 8">GPM3</strain>
    </source>
</reference>
<keyword evidence="5 6" id="KW-0472">Membrane</keyword>
<sequence>MIPLHDYLAFLSIVTLIVVSPGANLFLLLQATPAQGRVTGVLMTLGFCAAIISHATLALIGVGALVAASVTLFTIIKFVGAAYLIWLGVKAFRVALTKTPLASQAKDCQTLPRISQRQAFVRGYLTNILNPKPAIFYVAAFPQFLSAGGTDYWLGGLGLGASHALIALFFYGMVVVTLHRVAEWLRKPWVWKSIQGISGLVFLLIGGRLLISRSPA</sequence>
<dbReference type="GO" id="GO:0015171">
    <property type="term" value="F:amino acid transmembrane transporter activity"/>
    <property type="evidence" value="ECO:0007669"/>
    <property type="project" value="TreeGrafter"/>
</dbReference>
<evidence type="ECO:0000256" key="3">
    <source>
        <dbReference type="ARBA" id="ARBA00022692"/>
    </source>
</evidence>
<dbReference type="PANTHER" id="PTHR30086:SF20">
    <property type="entry name" value="ARGININE EXPORTER PROTEIN ARGO-RELATED"/>
    <property type="match status" value="1"/>
</dbReference>
<organism evidence="7 8">
    <name type="scientific">Vreelandella titanicae</name>
    <dbReference type="NCBI Taxonomy" id="664683"/>
    <lineage>
        <taxon>Bacteria</taxon>
        <taxon>Pseudomonadati</taxon>
        <taxon>Pseudomonadota</taxon>
        <taxon>Gammaproteobacteria</taxon>
        <taxon>Oceanospirillales</taxon>
        <taxon>Halomonadaceae</taxon>
        <taxon>Vreelandella</taxon>
    </lineage>
</organism>
<dbReference type="PANTHER" id="PTHR30086">
    <property type="entry name" value="ARGININE EXPORTER PROTEIN ARGO"/>
    <property type="match status" value="1"/>
</dbReference>
<evidence type="ECO:0000256" key="6">
    <source>
        <dbReference type="SAM" id="Phobius"/>
    </source>
</evidence>
<keyword evidence="8" id="KW-1185">Reference proteome</keyword>
<feature type="transmembrane region" description="Helical" evidence="6">
    <location>
        <begin position="41"/>
        <end position="60"/>
    </location>
</feature>
<gene>
    <name evidence="7" type="ORF">FX987_02985</name>
</gene>
<keyword evidence="4 6" id="KW-1133">Transmembrane helix</keyword>
<dbReference type="EMBL" id="CP054580">
    <property type="protein sequence ID" value="QKS25195.1"/>
    <property type="molecule type" value="Genomic_DNA"/>
</dbReference>
<accession>A0AAP9NNX0</accession>
<feature type="transmembrane region" description="Helical" evidence="6">
    <location>
        <begin position="194"/>
        <end position="211"/>
    </location>
</feature>
<dbReference type="PIRSF" id="PIRSF006324">
    <property type="entry name" value="LeuE"/>
    <property type="match status" value="1"/>
</dbReference>
<feature type="transmembrane region" description="Helical" evidence="6">
    <location>
        <begin position="152"/>
        <end position="174"/>
    </location>
</feature>
<evidence type="ECO:0000313" key="7">
    <source>
        <dbReference type="EMBL" id="QKS25195.1"/>
    </source>
</evidence>
<dbReference type="Proteomes" id="UP000509761">
    <property type="component" value="Chromosome"/>
</dbReference>
<keyword evidence="2" id="KW-1003">Cell membrane</keyword>
<evidence type="ECO:0000256" key="1">
    <source>
        <dbReference type="ARBA" id="ARBA00004651"/>
    </source>
</evidence>
<proteinExistence type="predicted"/>
<keyword evidence="3 6" id="KW-0812">Transmembrane</keyword>